<protein>
    <submittedName>
        <fullName evidence="1">Uncharacterized protein</fullName>
    </submittedName>
</protein>
<evidence type="ECO:0000313" key="1">
    <source>
        <dbReference type="EMBL" id="VFU19138.1"/>
    </source>
</evidence>
<proteinExistence type="predicted"/>
<accession>A0A485MDB9</accession>
<dbReference type="EMBL" id="CAADRN010000369">
    <property type="protein sequence ID" value="VFU19138.1"/>
    <property type="molecule type" value="Genomic_DNA"/>
</dbReference>
<sequence length="59" mass="6794">MNRSYYRELFIYIKWVTATKMDTKSSLSRILVEAATRSGLPDLSKYIYRAPGAFSPMTP</sequence>
<organism evidence="1">
    <name type="scientific">anaerobic digester metagenome</name>
    <dbReference type="NCBI Taxonomy" id="1263854"/>
    <lineage>
        <taxon>unclassified sequences</taxon>
        <taxon>metagenomes</taxon>
        <taxon>ecological metagenomes</taxon>
    </lineage>
</organism>
<gene>
    <name evidence="1" type="ORF">SCFA_670005</name>
</gene>
<dbReference type="AlphaFoldDB" id="A0A485MDB9"/>
<name>A0A485MDB9_9ZZZZ</name>
<reference evidence="1" key="1">
    <citation type="submission" date="2019-03" db="EMBL/GenBank/DDBJ databases">
        <authorList>
            <person name="Hao L."/>
        </authorList>
    </citation>
    <scope>NUCLEOTIDE SEQUENCE</scope>
</reference>